<sequence length="49" mass="5449">MQGNSVVAERFYSPDAAEAKLAPTRRFFLDASRLRVTEGYDGQSRAPES</sequence>
<gene>
    <name evidence="1" type="ORF">SLEP1_g27153</name>
</gene>
<proteinExistence type="predicted"/>
<evidence type="ECO:0000313" key="1">
    <source>
        <dbReference type="EMBL" id="GKV16522.1"/>
    </source>
</evidence>
<dbReference type="AlphaFoldDB" id="A0AAV5JYS9"/>
<protein>
    <submittedName>
        <fullName evidence="1">Uncharacterized protein</fullName>
    </submittedName>
</protein>
<keyword evidence="2" id="KW-1185">Reference proteome</keyword>
<comment type="caution">
    <text evidence="1">The sequence shown here is derived from an EMBL/GenBank/DDBJ whole genome shotgun (WGS) entry which is preliminary data.</text>
</comment>
<organism evidence="1 2">
    <name type="scientific">Rubroshorea leprosula</name>
    <dbReference type="NCBI Taxonomy" id="152421"/>
    <lineage>
        <taxon>Eukaryota</taxon>
        <taxon>Viridiplantae</taxon>
        <taxon>Streptophyta</taxon>
        <taxon>Embryophyta</taxon>
        <taxon>Tracheophyta</taxon>
        <taxon>Spermatophyta</taxon>
        <taxon>Magnoliopsida</taxon>
        <taxon>eudicotyledons</taxon>
        <taxon>Gunneridae</taxon>
        <taxon>Pentapetalae</taxon>
        <taxon>rosids</taxon>
        <taxon>malvids</taxon>
        <taxon>Malvales</taxon>
        <taxon>Dipterocarpaceae</taxon>
        <taxon>Rubroshorea</taxon>
    </lineage>
</organism>
<accession>A0AAV5JYS9</accession>
<name>A0AAV5JYS9_9ROSI</name>
<dbReference type="Proteomes" id="UP001054252">
    <property type="component" value="Unassembled WGS sequence"/>
</dbReference>
<dbReference type="EMBL" id="BPVZ01000046">
    <property type="protein sequence ID" value="GKV16522.1"/>
    <property type="molecule type" value="Genomic_DNA"/>
</dbReference>
<evidence type="ECO:0000313" key="2">
    <source>
        <dbReference type="Proteomes" id="UP001054252"/>
    </source>
</evidence>
<reference evidence="1 2" key="1">
    <citation type="journal article" date="2021" name="Commun. Biol.">
        <title>The genome of Shorea leprosula (Dipterocarpaceae) highlights the ecological relevance of drought in aseasonal tropical rainforests.</title>
        <authorList>
            <person name="Ng K.K.S."/>
            <person name="Kobayashi M.J."/>
            <person name="Fawcett J.A."/>
            <person name="Hatakeyama M."/>
            <person name="Paape T."/>
            <person name="Ng C.H."/>
            <person name="Ang C.C."/>
            <person name="Tnah L.H."/>
            <person name="Lee C.T."/>
            <person name="Nishiyama T."/>
            <person name="Sese J."/>
            <person name="O'Brien M.J."/>
            <person name="Copetti D."/>
            <person name="Mohd Noor M.I."/>
            <person name="Ong R.C."/>
            <person name="Putra M."/>
            <person name="Sireger I.Z."/>
            <person name="Indrioko S."/>
            <person name="Kosugi Y."/>
            <person name="Izuno A."/>
            <person name="Isagi Y."/>
            <person name="Lee S.L."/>
            <person name="Shimizu K.K."/>
        </authorList>
    </citation>
    <scope>NUCLEOTIDE SEQUENCE [LARGE SCALE GENOMIC DNA]</scope>
    <source>
        <strain evidence="1">214</strain>
    </source>
</reference>